<dbReference type="WBParaSite" id="TREG1_140690.1">
    <property type="protein sequence ID" value="TREG1_140690.1"/>
    <property type="gene ID" value="TREG1_140690"/>
</dbReference>
<proteinExistence type="predicted"/>
<organism evidence="1 2">
    <name type="scientific">Trichobilharzia regenti</name>
    <name type="common">Nasal bird schistosome</name>
    <dbReference type="NCBI Taxonomy" id="157069"/>
    <lineage>
        <taxon>Eukaryota</taxon>
        <taxon>Metazoa</taxon>
        <taxon>Spiralia</taxon>
        <taxon>Lophotrochozoa</taxon>
        <taxon>Platyhelminthes</taxon>
        <taxon>Trematoda</taxon>
        <taxon>Digenea</taxon>
        <taxon>Strigeidida</taxon>
        <taxon>Schistosomatoidea</taxon>
        <taxon>Schistosomatidae</taxon>
        <taxon>Trichobilharzia</taxon>
    </lineage>
</organism>
<sequence>MGGYRDNSSSDEDKRRRRGYCYNTNQIYGFIIMVPEDIVGVRTRTIRITKEDIHGTETKEGMAQIIDITQVIVIQVLMKGNEAEDFTKGHLLPTTITGCSTMNDNPKGH</sequence>
<evidence type="ECO:0000313" key="2">
    <source>
        <dbReference type="WBParaSite" id="TREG1_140690.1"/>
    </source>
</evidence>
<accession>A0AA85J2W9</accession>
<keyword evidence="1" id="KW-1185">Reference proteome</keyword>
<reference evidence="1" key="1">
    <citation type="submission" date="2022-06" db="EMBL/GenBank/DDBJ databases">
        <authorList>
            <person name="Berger JAMES D."/>
            <person name="Berger JAMES D."/>
        </authorList>
    </citation>
    <scope>NUCLEOTIDE SEQUENCE [LARGE SCALE GENOMIC DNA]</scope>
</reference>
<dbReference type="Proteomes" id="UP000050795">
    <property type="component" value="Unassembled WGS sequence"/>
</dbReference>
<reference evidence="2" key="2">
    <citation type="submission" date="2023-11" db="UniProtKB">
        <authorList>
            <consortium name="WormBaseParasite"/>
        </authorList>
    </citation>
    <scope>IDENTIFICATION</scope>
</reference>
<evidence type="ECO:0000313" key="1">
    <source>
        <dbReference type="Proteomes" id="UP000050795"/>
    </source>
</evidence>
<name>A0AA85J2W9_TRIRE</name>
<protein>
    <submittedName>
        <fullName evidence="2">Uncharacterized protein</fullName>
    </submittedName>
</protein>
<dbReference type="AlphaFoldDB" id="A0AA85J2W9"/>